<reference evidence="4 5" key="1">
    <citation type="submission" date="2018-06" db="EMBL/GenBank/DDBJ databases">
        <authorList>
            <consortium name="Pathogen Informatics"/>
            <person name="Doyle S."/>
        </authorList>
    </citation>
    <scope>NUCLEOTIDE SEQUENCE [LARGE SCALE GENOMIC DNA]</scope>
    <source>
        <strain evidence="4 5">NCTC10672</strain>
    </source>
</reference>
<evidence type="ECO:0000259" key="2">
    <source>
        <dbReference type="Pfam" id="PF01757"/>
    </source>
</evidence>
<feature type="domain" description="Acyltransferase 3" evidence="2">
    <location>
        <begin position="8"/>
        <end position="340"/>
    </location>
</feature>
<keyword evidence="1" id="KW-0472">Membrane</keyword>
<protein>
    <submittedName>
        <fullName evidence="4">Acyltransferase</fullName>
        <ecNumber evidence="4">2.3.1.-</ecNumber>
    </submittedName>
</protein>
<feature type="transmembrane region" description="Helical" evidence="1">
    <location>
        <begin position="230"/>
        <end position="250"/>
    </location>
</feature>
<feature type="transmembrane region" description="Helical" evidence="1">
    <location>
        <begin position="358"/>
        <end position="376"/>
    </location>
</feature>
<gene>
    <name evidence="4" type="primary">oatA</name>
    <name evidence="4" type="ORF">NCTC10672_00402</name>
</gene>
<feature type="transmembrane region" description="Helical" evidence="1">
    <location>
        <begin position="297"/>
        <end position="315"/>
    </location>
</feature>
<dbReference type="EC" id="2.3.1.-" evidence="4"/>
<dbReference type="GO" id="GO:0009103">
    <property type="term" value="P:lipopolysaccharide biosynthetic process"/>
    <property type="evidence" value="ECO:0007669"/>
    <property type="project" value="TreeGrafter"/>
</dbReference>
<evidence type="ECO:0000256" key="1">
    <source>
        <dbReference type="SAM" id="Phobius"/>
    </source>
</evidence>
<evidence type="ECO:0000259" key="3">
    <source>
        <dbReference type="Pfam" id="PF19040"/>
    </source>
</evidence>
<name>A0A377JFR7_HAEPA</name>
<dbReference type="InterPro" id="IPR002656">
    <property type="entry name" value="Acyl_transf_3_dom"/>
</dbReference>
<accession>A0A377JFR7</accession>
<keyword evidence="1" id="KW-1133">Transmembrane helix</keyword>
<keyword evidence="4" id="KW-0808">Transferase</keyword>
<dbReference type="SUPFAM" id="SSF52266">
    <property type="entry name" value="SGNH hydrolase"/>
    <property type="match status" value="1"/>
</dbReference>
<dbReference type="RefSeq" id="WP_115179633.1">
    <property type="nucleotide sequence ID" value="NZ_UGHY01000002.1"/>
</dbReference>
<dbReference type="AlphaFoldDB" id="A0A377JFR7"/>
<evidence type="ECO:0000313" key="4">
    <source>
        <dbReference type="EMBL" id="STP02987.1"/>
    </source>
</evidence>
<sequence>MSSIKYRPEIDGLRAIAVISVIIYHLNENWLPGGFLGVDIFFVISGFLITGIIITEIQQNSFSFKQFYTRRIKRIYPAFITVIALVSFIASAIFIYNDFNQLRKTIELATIFLSNFYLGLTQGYFDLSANENPVLHIWSLAVEEQYYLIFPLILILAYKKFREIKALFAITLVFFFILLATSFIPANVYKEVFHQPNIYYLSNLRFPELLVGSLLAIYHNFSNNIQLSKLASNILAVLSTLLLFSCLFLMNNDIAYIPGVTLILPCIFTALIIHTSLQNNIIKLCLSNKVMVFIGKISYSLYLYHWIFIALAYYITGSKQIEGIAVLIVVILTIVFSITSYYLIEQPIRKSKLNFKQAFIYLYLIPSFFIIGYNTYERKQIRKEKEHIEQDVLSVNLENNFPTTVLTIGDSHAGHLTYFLKYLGKQEGWKSTILSITEGKDCFVLVDKNNRITPECQGVLDEINSPKYKAIFISGFYDLRMGGQPVPRFNAQAYFIDNFKTRFVETIKLLAKSKPVYIFANNSSISRSPVRGYLLGKYGLEKYLEPIRRMGDIDASNKIIHNLVKDIPNVYWVDAQQYLPKDSVIAEGKYLYGDQDHLTNFGAYYMAKEFSKYQRLMTPQQVKQLYE</sequence>
<keyword evidence="1" id="KW-0812">Transmembrane</keyword>
<dbReference type="PANTHER" id="PTHR23028">
    <property type="entry name" value="ACETYLTRANSFERASE"/>
    <property type="match status" value="1"/>
</dbReference>
<dbReference type="GO" id="GO:0016020">
    <property type="term" value="C:membrane"/>
    <property type="evidence" value="ECO:0007669"/>
    <property type="project" value="TreeGrafter"/>
</dbReference>
<feature type="domain" description="SGNH" evidence="3">
    <location>
        <begin position="402"/>
        <end position="611"/>
    </location>
</feature>
<dbReference type="EMBL" id="UGHY01000002">
    <property type="protein sequence ID" value="STP02987.1"/>
    <property type="molecule type" value="Genomic_DNA"/>
</dbReference>
<keyword evidence="4" id="KW-0012">Acyltransferase</keyword>
<feature type="transmembrane region" description="Helical" evidence="1">
    <location>
        <begin position="135"/>
        <end position="157"/>
    </location>
</feature>
<dbReference type="InterPro" id="IPR050879">
    <property type="entry name" value="Acyltransferase_3"/>
</dbReference>
<proteinExistence type="predicted"/>
<organism evidence="4 5">
    <name type="scientific">Haemophilus parainfluenzae</name>
    <dbReference type="NCBI Taxonomy" id="729"/>
    <lineage>
        <taxon>Bacteria</taxon>
        <taxon>Pseudomonadati</taxon>
        <taxon>Pseudomonadota</taxon>
        <taxon>Gammaproteobacteria</taxon>
        <taxon>Pasteurellales</taxon>
        <taxon>Pasteurellaceae</taxon>
        <taxon>Haemophilus</taxon>
    </lineage>
</organism>
<dbReference type="Proteomes" id="UP000254186">
    <property type="component" value="Unassembled WGS sequence"/>
</dbReference>
<dbReference type="InterPro" id="IPR043968">
    <property type="entry name" value="SGNH"/>
</dbReference>
<feature type="transmembrane region" description="Helical" evidence="1">
    <location>
        <begin position="33"/>
        <end position="54"/>
    </location>
</feature>
<dbReference type="GO" id="GO:0016747">
    <property type="term" value="F:acyltransferase activity, transferring groups other than amino-acyl groups"/>
    <property type="evidence" value="ECO:0007669"/>
    <property type="project" value="InterPro"/>
</dbReference>
<feature type="transmembrane region" description="Helical" evidence="1">
    <location>
        <begin position="166"/>
        <end position="186"/>
    </location>
</feature>
<feature type="transmembrane region" description="Helical" evidence="1">
    <location>
        <begin position="256"/>
        <end position="277"/>
    </location>
</feature>
<feature type="transmembrane region" description="Helical" evidence="1">
    <location>
        <begin position="75"/>
        <end position="96"/>
    </location>
</feature>
<dbReference type="Pfam" id="PF01757">
    <property type="entry name" value="Acyl_transf_3"/>
    <property type="match status" value="1"/>
</dbReference>
<dbReference type="PANTHER" id="PTHR23028:SF53">
    <property type="entry name" value="ACYL_TRANSF_3 DOMAIN-CONTAINING PROTEIN"/>
    <property type="match status" value="1"/>
</dbReference>
<feature type="transmembrane region" description="Helical" evidence="1">
    <location>
        <begin position="321"/>
        <end position="344"/>
    </location>
</feature>
<dbReference type="Pfam" id="PF19040">
    <property type="entry name" value="SGNH"/>
    <property type="match status" value="1"/>
</dbReference>
<evidence type="ECO:0000313" key="5">
    <source>
        <dbReference type="Proteomes" id="UP000254186"/>
    </source>
</evidence>